<name>A0A090QHN3_NONUL</name>
<accession>A0A090QHN3</accession>
<feature type="domain" description="Anti-sigma K factor RskA C-terminal" evidence="2">
    <location>
        <begin position="93"/>
        <end position="249"/>
    </location>
</feature>
<dbReference type="InterPro" id="IPR018764">
    <property type="entry name" value="RskA_C"/>
</dbReference>
<evidence type="ECO:0000256" key="1">
    <source>
        <dbReference type="SAM" id="Coils"/>
    </source>
</evidence>
<gene>
    <name evidence="3" type="ORF">JCM19314_753</name>
</gene>
<organism evidence="3 4">
    <name type="scientific">Nonlabens ulvanivorans</name>
    <name type="common">Persicivirga ulvanivorans</name>
    <dbReference type="NCBI Taxonomy" id="906888"/>
    <lineage>
        <taxon>Bacteria</taxon>
        <taxon>Pseudomonadati</taxon>
        <taxon>Bacteroidota</taxon>
        <taxon>Flavobacteriia</taxon>
        <taxon>Flavobacteriales</taxon>
        <taxon>Flavobacteriaceae</taxon>
        <taxon>Nonlabens</taxon>
    </lineage>
</organism>
<comment type="caution">
    <text evidence="3">The sequence shown here is derived from an EMBL/GenBank/DDBJ whole genome shotgun (WGS) entry which is preliminary data.</text>
</comment>
<dbReference type="AlphaFoldDB" id="A0A090QHN3"/>
<feature type="coiled-coil region" evidence="1">
    <location>
        <begin position="109"/>
        <end position="136"/>
    </location>
</feature>
<reference evidence="3 4" key="1">
    <citation type="journal article" date="2014" name="Genome Announc.">
        <title>Draft Genome Sequences of Marine Flavobacterium Nonlabens Strains NR17, NR24, NR27, NR32, NR33, and Ara13.</title>
        <authorList>
            <person name="Nakanishi M."/>
            <person name="Meirelles P."/>
            <person name="Suzuki R."/>
            <person name="Takatani N."/>
            <person name="Mino S."/>
            <person name="Suda W."/>
            <person name="Oshima K."/>
            <person name="Hattori M."/>
            <person name="Ohkuma M."/>
            <person name="Hosokawa M."/>
            <person name="Miyashita K."/>
            <person name="Thompson F.L."/>
            <person name="Niwa A."/>
            <person name="Sawabe T."/>
            <person name="Sawabe T."/>
        </authorList>
    </citation>
    <scope>NUCLEOTIDE SEQUENCE [LARGE SCALE GENOMIC DNA]</scope>
    <source>
        <strain evidence="4">JCM19314</strain>
    </source>
</reference>
<proteinExistence type="predicted"/>
<evidence type="ECO:0000259" key="2">
    <source>
        <dbReference type="Pfam" id="PF10099"/>
    </source>
</evidence>
<dbReference type="Pfam" id="PF10099">
    <property type="entry name" value="RskA_C"/>
    <property type="match status" value="1"/>
</dbReference>
<keyword evidence="1" id="KW-0175">Coiled coil</keyword>
<evidence type="ECO:0000313" key="3">
    <source>
        <dbReference type="EMBL" id="GAL01309.1"/>
    </source>
</evidence>
<dbReference type="RefSeq" id="WP_052403565.1">
    <property type="nucleotide sequence ID" value="NZ_CP138994.1"/>
</dbReference>
<dbReference type="GO" id="GO:0005886">
    <property type="term" value="C:plasma membrane"/>
    <property type="evidence" value="ECO:0007669"/>
    <property type="project" value="InterPro"/>
</dbReference>
<sequence>MIDTKELIDSGDLELYVCGALPANRAQEIAQISKQHPEVLEEIISIENAYQRLAAGLAPDHNDETYAKLEAIIGAKNKVVKSTSSWSPYIGWAAAGLLLIASGYFYNANNEANEEIVQIEQQKEFLETENIEIESINSQYASTLQVLSDPETVKVNLAGQAGFESSNAVAFYNNEKNVTYIDIQGLPEVPENMVYQLWSLTLDPLTPTSLGTLPIEKESYNELLRIDNAYDTQAFGITLEEAGGADAPTLERLYTLGVIDKG</sequence>
<dbReference type="EMBL" id="BBMM01000010">
    <property type="protein sequence ID" value="GAL01309.1"/>
    <property type="molecule type" value="Genomic_DNA"/>
</dbReference>
<dbReference type="Proteomes" id="UP000029226">
    <property type="component" value="Unassembled WGS sequence"/>
</dbReference>
<evidence type="ECO:0000313" key="4">
    <source>
        <dbReference type="Proteomes" id="UP000029226"/>
    </source>
</evidence>
<protein>
    <recommendedName>
        <fullName evidence="2">Anti-sigma K factor RskA C-terminal domain-containing protein</fullName>
    </recommendedName>
</protein>